<dbReference type="RefSeq" id="WP_147146586.1">
    <property type="nucleotide sequence ID" value="NZ_BJXN01000006.1"/>
</dbReference>
<name>A0A511RIZ2_9DEIN</name>
<evidence type="ECO:0008006" key="3">
    <source>
        <dbReference type="Google" id="ProtNLM"/>
    </source>
</evidence>
<dbReference type="AlphaFoldDB" id="A0A511RIZ2"/>
<accession>A0A511RIZ2</accession>
<organism evidence="1 2">
    <name type="scientific">Oceanithermus desulfurans NBRC 100063</name>
    <dbReference type="NCBI Taxonomy" id="1227550"/>
    <lineage>
        <taxon>Bacteria</taxon>
        <taxon>Thermotogati</taxon>
        <taxon>Deinococcota</taxon>
        <taxon>Deinococci</taxon>
        <taxon>Thermales</taxon>
        <taxon>Thermaceae</taxon>
        <taxon>Oceanithermus</taxon>
    </lineage>
</organism>
<proteinExistence type="predicted"/>
<dbReference type="EMBL" id="BJXN01000006">
    <property type="protein sequence ID" value="GEM89611.1"/>
    <property type="molecule type" value="Genomic_DNA"/>
</dbReference>
<dbReference type="Proteomes" id="UP000321827">
    <property type="component" value="Unassembled WGS sequence"/>
</dbReference>
<reference evidence="1 2" key="1">
    <citation type="submission" date="2019-07" db="EMBL/GenBank/DDBJ databases">
        <title>Whole genome shotgun sequence of Oceanithermus desulfurans NBRC 100063.</title>
        <authorList>
            <person name="Hosoyama A."/>
            <person name="Uohara A."/>
            <person name="Ohji S."/>
            <person name="Ichikawa N."/>
        </authorList>
    </citation>
    <scope>NUCLEOTIDE SEQUENCE [LARGE SCALE GENOMIC DNA]</scope>
    <source>
        <strain evidence="1 2">NBRC 100063</strain>
    </source>
</reference>
<protein>
    <recommendedName>
        <fullName evidence="3">HEPN domain-containing protein</fullName>
    </recommendedName>
</protein>
<dbReference type="OrthoDB" id="9855929at2"/>
<sequence length="76" mass="8581">MPPRLSEIEDWVLKTEARLGATVEPDAQRIFAAYHRVLRCFARDLDDPRDAALSRAAALMLVQELILQKEGRSGCE</sequence>
<evidence type="ECO:0000313" key="2">
    <source>
        <dbReference type="Proteomes" id="UP000321827"/>
    </source>
</evidence>
<evidence type="ECO:0000313" key="1">
    <source>
        <dbReference type="EMBL" id="GEM89611.1"/>
    </source>
</evidence>
<gene>
    <name evidence="1" type="ORF">ODE01S_10450</name>
</gene>
<comment type="caution">
    <text evidence="1">The sequence shown here is derived from an EMBL/GenBank/DDBJ whole genome shotgun (WGS) entry which is preliminary data.</text>
</comment>